<name>A0ABM5MUX7_RICTP</name>
<keyword evidence="1 8" id="KW-0444">Lipid biosynthesis</keyword>
<protein>
    <recommendedName>
        <fullName evidence="8">Holo-[acyl-carrier-protein] synthase</fullName>
        <shortName evidence="8">Holo-ACP synthase</shortName>
        <ecNumber evidence="8">2.7.8.7</ecNumber>
    </recommendedName>
    <alternativeName>
        <fullName evidence="8">4'-phosphopantetheinyl transferase AcpS</fullName>
    </alternativeName>
</protein>
<organism evidence="10 11">
    <name type="scientific">Rickettsia typhi str. TH1527</name>
    <dbReference type="NCBI Taxonomy" id="1003201"/>
    <lineage>
        <taxon>Bacteria</taxon>
        <taxon>Pseudomonadati</taxon>
        <taxon>Pseudomonadota</taxon>
        <taxon>Alphaproteobacteria</taxon>
        <taxon>Rickettsiales</taxon>
        <taxon>Rickettsiaceae</taxon>
        <taxon>Rickettsieae</taxon>
        <taxon>Rickettsia</taxon>
        <taxon>typhus group</taxon>
    </lineage>
</organism>
<dbReference type="InterPro" id="IPR002582">
    <property type="entry name" value="ACPS"/>
</dbReference>
<feature type="binding site" evidence="8">
    <location>
        <position position="59"/>
    </location>
    <ligand>
        <name>Mg(2+)</name>
        <dbReference type="ChEBI" id="CHEBI:18420"/>
    </ligand>
</feature>
<dbReference type="Proteomes" id="UP000007581">
    <property type="component" value="Chromosome"/>
</dbReference>
<evidence type="ECO:0000259" key="9">
    <source>
        <dbReference type="Pfam" id="PF01648"/>
    </source>
</evidence>
<reference evidence="10" key="1">
    <citation type="submission" date="2012-03" db="EMBL/GenBank/DDBJ databases">
        <authorList>
            <person name="Johnson S.L."/>
            <person name="Sims D."/>
            <person name="Han S."/>
            <person name="Bruce D.C."/>
            <person name="Dasch G.A."/>
        </authorList>
    </citation>
    <scope>NUCLEOTIDE SEQUENCE [LARGE SCALE GENOMIC DNA]</scope>
    <source>
        <strain evidence="10">TH1527</strain>
    </source>
</reference>
<comment type="catalytic activity">
    <reaction evidence="8">
        <text>apo-[ACP] + CoA = holo-[ACP] + adenosine 3',5'-bisphosphate + H(+)</text>
        <dbReference type="Rhea" id="RHEA:12068"/>
        <dbReference type="Rhea" id="RHEA-COMP:9685"/>
        <dbReference type="Rhea" id="RHEA-COMP:9690"/>
        <dbReference type="ChEBI" id="CHEBI:15378"/>
        <dbReference type="ChEBI" id="CHEBI:29999"/>
        <dbReference type="ChEBI" id="CHEBI:57287"/>
        <dbReference type="ChEBI" id="CHEBI:58343"/>
        <dbReference type="ChEBI" id="CHEBI:64479"/>
        <dbReference type="EC" id="2.7.8.7"/>
    </reaction>
</comment>
<evidence type="ECO:0000256" key="5">
    <source>
        <dbReference type="ARBA" id="ARBA00022842"/>
    </source>
</evidence>
<comment type="subcellular location">
    <subcellularLocation>
        <location evidence="8">Cytoplasm</location>
    </subcellularLocation>
</comment>
<dbReference type="Pfam" id="PF01648">
    <property type="entry name" value="ACPS"/>
    <property type="match status" value="1"/>
</dbReference>
<evidence type="ECO:0000256" key="4">
    <source>
        <dbReference type="ARBA" id="ARBA00022832"/>
    </source>
</evidence>
<feature type="domain" description="4'-phosphopantetheinyl transferase" evidence="9">
    <location>
        <begin position="4"/>
        <end position="118"/>
    </location>
</feature>
<evidence type="ECO:0000256" key="1">
    <source>
        <dbReference type="ARBA" id="ARBA00022516"/>
    </source>
</evidence>
<evidence type="ECO:0000313" key="10">
    <source>
        <dbReference type="EMBL" id="AFE54411.1"/>
    </source>
</evidence>
<dbReference type="EC" id="2.7.8.7" evidence="8"/>
<dbReference type="Gene3D" id="3.90.470.20">
    <property type="entry name" value="4'-phosphopantetheinyl transferase domain"/>
    <property type="match status" value="1"/>
</dbReference>
<keyword evidence="5 8" id="KW-0460">Magnesium</keyword>
<evidence type="ECO:0000256" key="2">
    <source>
        <dbReference type="ARBA" id="ARBA00022679"/>
    </source>
</evidence>
<comment type="similarity">
    <text evidence="8">Belongs to the P-Pant transferase superfamily. AcpS family.</text>
</comment>
<dbReference type="HAMAP" id="MF_00101">
    <property type="entry name" value="AcpS"/>
    <property type="match status" value="1"/>
</dbReference>
<dbReference type="NCBIfam" id="TIGR00516">
    <property type="entry name" value="acpS"/>
    <property type="match status" value="1"/>
</dbReference>
<dbReference type="InterPro" id="IPR004568">
    <property type="entry name" value="Ppantetheine-prot_Trfase_dom"/>
</dbReference>
<comment type="cofactor">
    <cofactor evidence="8">
        <name>Mg(2+)</name>
        <dbReference type="ChEBI" id="CHEBI:18420"/>
    </cofactor>
</comment>
<evidence type="ECO:0000256" key="8">
    <source>
        <dbReference type="HAMAP-Rule" id="MF_00101"/>
    </source>
</evidence>
<keyword evidence="3 8" id="KW-0479">Metal-binding</keyword>
<keyword evidence="11" id="KW-1185">Reference proteome</keyword>
<dbReference type="EMBL" id="CP003397">
    <property type="protein sequence ID" value="AFE54411.1"/>
    <property type="molecule type" value="Genomic_DNA"/>
</dbReference>
<evidence type="ECO:0000256" key="7">
    <source>
        <dbReference type="ARBA" id="ARBA00023160"/>
    </source>
</evidence>
<keyword evidence="8" id="KW-0963">Cytoplasm</keyword>
<accession>A0ABM5MUX7</accession>
<dbReference type="SUPFAM" id="SSF56214">
    <property type="entry name" value="4'-phosphopantetheinyl transferase"/>
    <property type="match status" value="1"/>
</dbReference>
<keyword evidence="7 8" id="KW-0275">Fatty acid biosynthesis</keyword>
<keyword evidence="6 8" id="KW-0443">Lipid metabolism</keyword>
<dbReference type="InterPro" id="IPR008278">
    <property type="entry name" value="4-PPantetheinyl_Trfase_dom"/>
</dbReference>
<dbReference type="InterPro" id="IPR037143">
    <property type="entry name" value="4-PPantetheinyl_Trfase_dom_sf"/>
</dbReference>
<dbReference type="NCBIfam" id="TIGR00556">
    <property type="entry name" value="pantethn_trn"/>
    <property type="match status" value="1"/>
</dbReference>
<gene>
    <name evidence="8 10" type="primary">acpS</name>
    <name evidence="10" type="ORF">RTTH1527_02730</name>
</gene>
<sequence>MLIGVGTDIVQIPRIEKILNLYQELFAKKILTSQELKQFTLLDKPNHATFLAKRFAAKEAVSKAFGVGIGQGINFKNITIINDNLGKPVVEVSSHYTNKLIPFHIHLSLSDDYPICIAFAIVESNCSV</sequence>
<evidence type="ECO:0000313" key="11">
    <source>
        <dbReference type="Proteomes" id="UP000007581"/>
    </source>
</evidence>
<proteinExistence type="inferred from homology"/>
<dbReference type="GO" id="GO:0008897">
    <property type="term" value="F:holo-[acyl-carrier-protein] synthase activity"/>
    <property type="evidence" value="ECO:0007669"/>
    <property type="project" value="UniProtKB-EC"/>
</dbReference>
<feature type="binding site" evidence="8">
    <location>
        <position position="8"/>
    </location>
    <ligand>
        <name>Mg(2+)</name>
        <dbReference type="ChEBI" id="CHEBI:18420"/>
    </ligand>
</feature>
<evidence type="ECO:0000256" key="6">
    <source>
        <dbReference type="ARBA" id="ARBA00023098"/>
    </source>
</evidence>
<keyword evidence="4 8" id="KW-0276">Fatty acid metabolism</keyword>
<comment type="function">
    <text evidence="8">Transfers the 4'-phosphopantetheine moiety from coenzyme A to a Ser of acyl-carrier-protein.</text>
</comment>
<keyword evidence="2 8" id="KW-0808">Transferase</keyword>
<dbReference type="RefSeq" id="WP_011191014.1">
    <property type="nucleotide sequence ID" value="NC_017066.1"/>
</dbReference>
<evidence type="ECO:0000256" key="3">
    <source>
        <dbReference type="ARBA" id="ARBA00022723"/>
    </source>
</evidence>